<feature type="region of interest" description="Disordered" evidence="1">
    <location>
        <begin position="460"/>
        <end position="489"/>
    </location>
</feature>
<dbReference type="GeneID" id="20226536"/>
<reference evidence="2 3" key="1">
    <citation type="journal article" date="2011" name="Proc. Natl. Acad. Sci. U.S.A.">
        <title>Niche of harmful alga Aureococcus anophagefferens revealed through ecogenomics.</title>
        <authorList>
            <person name="Gobler C.J."/>
            <person name="Berry D.L."/>
            <person name="Dyhrman S.T."/>
            <person name="Wilhelm S.W."/>
            <person name="Salamov A."/>
            <person name="Lobanov A.V."/>
            <person name="Zhang Y."/>
            <person name="Collier J.L."/>
            <person name="Wurch L.L."/>
            <person name="Kustka A.B."/>
            <person name="Dill B.D."/>
            <person name="Shah M."/>
            <person name="VerBerkmoes N.C."/>
            <person name="Kuo A."/>
            <person name="Terry A."/>
            <person name="Pangilinan J."/>
            <person name="Lindquist E.A."/>
            <person name="Lucas S."/>
            <person name="Paulsen I.T."/>
            <person name="Hattenrath-Lehmann T.K."/>
            <person name="Talmage S.C."/>
            <person name="Walker E.A."/>
            <person name="Koch F."/>
            <person name="Burson A.M."/>
            <person name="Marcoval M.A."/>
            <person name="Tang Y.Z."/>
            <person name="Lecleir G.R."/>
            <person name="Coyne K.J."/>
            <person name="Berg G.M."/>
            <person name="Bertrand E.M."/>
            <person name="Saito M.A."/>
            <person name="Gladyshev V.N."/>
            <person name="Grigoriev I.V."/>
        </authorList>
    </citation>
    <scope>NUCLEOTIDE SEQUENCE [LARGE SCALE GENOMIC DNA]</scope>
    <source>
        <strain evidence="3">CCMP 1984</strain>
    </source>
</reference>
<keyword evidence="3" id="KW-1185">Reference proteome</keyword>
<proteinExistence type="predicted"/>
<evidence type="ECO:0000313" key="2">
    <source>
        <dbReference type="EMBL" id="EGB03468.1"/>
    </source>
</evidence>
<dbReference type="EMBL" id="GL833171">
    <property type="protein sequence ID" value="EGB03468.1"/>
    <property type="molecule type" value="Genomic_DNA"/>
</dbReference>
<sequence length="571" mass="62953">MKTLDEGCREMFTGLKNDPSVFFVALCIVCRPSSPGGSYPSGPGISWPSAALKLYRESRLSSLRMNPVPGTSPYGKVVRSAELKCLLLTGEFVYTGKAKGKSFLSRIVDVRQHAQLPQDEREKFAQDGHTGEFFLAQWCSVVGDDDKKFPTSSMNVRQRALTAGLKEVVLCSDASWYPVDCVLRVAVVWPIDDACDKLVLLHGMEHVYVMSHQQMPDGSLSSMEGQSHNFSTFPETDPQLGKDKNGEDLLYESFTSKQWLLRTMLRTRITGLLGKTKPGCCNSEIIPGVDQQTWAMIETGFSGGGIRHFSAPRSQNCYLSDTYRPALHRVASKSTFSAIKVDRAPGFKHVSLFLGNYWNVFCSQTLQRQAASMSEQSHPYAPLECVRAIVEMVSAVGDADEEHLQALALELGLEPVKAKSCRRPKLPSLCLKYDADARILSLATHWVDLPFEQLQSLVKSSAVGSRRTPPASPSGNKHQPKKAKPSSVDVLYSPTKTVAEFWAPVMPPPDLPRAARRAKLAKAKAEKVAREVAAELRDRRSRRGSTSIGKIWTCARAEIDTEDGAARPCSP</sequence>
<protein>
    <submittedName>
        <fullName evidence="2">Uncharacterized protein</fullName>
    </submittedName>
</protein>
<organism evidence="3">
    <name type="scientific">Aureococcus anophagefferens</name>
    <name type="common">Harmful bloom alga</name>
    <dbReference type="NCBI Taxonomy" id="44056"/>
    <lineage>
        <taxon>Eukaryota</taxon>
        <taxon>Sar</taxon>
        <taxon>Stramenopiles</taxon>
        <taxon>Ochrophyta</taxon>
        <taxon>Pelagophyceae</taxon>
        <taxon>Pelagomonadales</taxon>
        <taxon>Pelagomonadaceae</taxon>
        <taxon>Aureococcus</taxon>
    </lineage>
</organism>
<dbReference type="InParanoid" id="F0YN43"/>
<dbReference type="Proteomes" id="UP000002729">
    <property type="component" value="Unassembled WGS sequence"/>
</dbReference>
<dbReference type="KEGG" id="aaf:AURANDRAFT_67982"/>
<name>F0YN43_AURAN</name>
<dbReference type="RefSeq" id="XP_009041867.1">
    <property type="nucleotide sequence ID" value="XM_009043619.1"/>
</dbReference>
<dbReference type="AlphaFoldDB" id="F0YN43"/>
<gene>
    <name evidence="2" type="ORF">AURANDRAFT_67982</name>
</gene>
<accession>F0YN43</accession>
<evidence type="ECO:0000256" key="1">
    <source>
        <dbReference type="SAM" id="MobiDB-lite"/>
    </source>
</evidence>
<evidence type="ECO:0000313" key="3">
    <source>
        <dbReference type="Proteomes" id="UP000002729"/>
    </source>
</evidence>